<comment type="caution">
    <text evidence="3">The sequence shown here is derived from an EMBL/GenBank/DDBJ whole genome shotgun (WGS) entry which is preliminary data.</text>
</comment>
<feature type="region of interest" description="Disordered" evidence="1">
    <location>
        <begin position="85"/>
        <end position="118"/>
    </location>
</feature>
<feature type="compositionally biased region" description="Low complexity" evidence="1">
    <location>
        <begin position="103"/>
        <end position="118"/>
    </location>
</feature>
<dbReference type="EMBL" id="JBJKFK010000644">
    <property type="protein sequence ID" value="KAL3315889.1"/>
    <property type="molecule type" value="Genomic_DNA"/>
</dbReference>
<keyword evidence="2" id="KW-0472">Membrane</keyword>
<organism evidence="3 4">
    <name type="scientific">Cichlidogyrus casuarinus</name>
    <dbReference type="NCBI Taxonomy" id="1844966"/>
    <lineage>
        <taxon>Eukaryota</taxon>
        <taxon>Metazoa</taxon>
        <taxon>Spiralia</taxon>
        <taxon>Lophotrochozoa</taxon>
        <taxon>Platyhelminthes</taxon>
        <taxon>Monogenea</taxon>
        <taxon>Monopisthocotylea</taxon>
        <taxon>Dactylogyridea</taxon>
        <taxon>Ancyrocephalidae</taxon>
        <taxon>Cichlidogyrus</taxon>
    </lineage>
</organism>
<gene>
    <name evidence="3" type="ORF">Ciccas_005469</name>
</gene>
<keyword evidence="4" id="KW-1185">Reference proteome</keyword>
<keyword evidence="2" id="KW-1133">Transmembrane helix</keyword>
<accession>A0ABD2Q8M0</accession>
<reference evidence="3 4" key="1">
    <citation type="submission" date="2024-11" db="EMBL/GenBank/DDBJ databases">
        <title>Adaptive evolution of stress response genes in parasites aligns with host niche diversity.</title>
        <authorList>
            <person name="Hahn C."/>
            <person name="Resl P."/>
        </authorList>
    </citation>
    <scope>NUCLEOTIDE SEQUENCE [LARGE SCALE GENOMIC DNA]</scope>
    <source>
        <strain evidence="3">EGGRZ-B1_66</strain>
        <tissue evidence="3">Body</tissue>
    </source>
</reference>
<dbReference type="AlphaFoldDB" id="A0ABD2Q8M0"/>
<sequence length="118" mass="12851">MYGMTPTVSQPYAISPTITIAPPMEAGNGCCMPNVGASGPKKSMFSSCYNEDGSMGYPFCAFVALMIMHIEHLLTLRKEMEEIVRKKHAKKKKKDDKASENSATPTATDTATRTPTDN</sequence>
<feature type="transmembrane region" description="Helical" evidence="2">
    <location>
        <begin position="55"/>
        <end position="76"/>
    </location>
</feature>
<evidence type="ECO:0000313" key="4">
    <source>
        <dbReference type="Proteomes" id="UP001626550"/>
    </source>
</evidence>
<proteinExistence type="predicted"/>
<dbReference type="Proteomes" id="UP001626550">
    <property type="component" value="Unassembled WGS sequence"/>
</dbReference>
<evidence type="ECO:0000313" key="3">
    <source>
        <dbReference type="EMBL" id="KAL3315889.1"/>
    </source>
</evidence>
<feature type="compositionally biased region" description="Basic residues" evidence="1">
    <location>
        <begin position="85"/>
        <end position="94"/>
    </location>
</feature>
<protein>
    <submittedName>
        <fullName evidence="3">Uncharacterized protein</fullName>
    </submittedName>
</protein>
<evidence type="ECO:0000256" key="1">
    <source>
        <dbReference type="SAM" id="MobiDB-lite"/>
    </source>
</evidence>
<evidence type="ECO:0000256" key="2">
    <source>
        <dbReference type="SAM" id="Phobius"/>
    </source>
</evidence>
<keyword evidence="2" id="KW-0812">Transmembrane</keyword>
<name>A0ABD2Q8M0_9PLAT</name>